<evidence type="ECO:0000313" key="2">
    <source>
        <dbReference type="Proteomes" id="UP000533017"/>
    </source>
</evidence>
<dbReference type="EMBL" id="JACBZA010000001">
    <property type="protein sequence ID" value="NYH81635.1"/>
    <property type="molecule type" value="Genomic_DNA"/>
</dbReference>
<proteinExistence type="predicted"/>
<reference evidence="1 2" key="1">
    <citation type="submission" date="2020-07" db="EMBL/GenBank/DDBJ databases">
        <title>Sequencing the genomes of 1000 actinobacteria strains.</title>
        <authorList>
            <person name="Klenk H.-P."/>
        </authorList>
    </citation>
    <scope>NUCLEOTIDE SEQUENCE [LARGE SCALE GENOMIC DNA]</scope>
    <source>
        <strain evidence="1 2">DSM 45117</strain>
    </source>
</reference>
<keyword evidence="2" id="KW-1185">Reference proteome</keyword>
<comment type="caution">
    <text evidence="1">The sequence shown here is derived from an EMBL/GenBank/DDBJ whole genome shotgun (WGS) entry which is preliminary data.</text>
</comment>
<dbReference type="Proteomes" id="UP000533017">
    <property type="component" value="Unassembled WGS sequence"/>
</dbReference>
<protein>
    <submittedName>
        <fullName evidence="1">Uncharacterized protein</fullName>
    </submittedName>
</protein>
<gene>
    <name evidence="1" type="ORF">FHR37_000486</name>
</gene>
<name>A0ABX2RW89_9ACTN</name>
<organism evidence="1 2">
    <name type="scientific">Actinopolymorpha cephalotaxi</name>
    <dbReference type="NCBI Taxonomy" id="504797"/>
    <lineage>
        <taxon>Bacteria</taxon>
        <taxon>Bacillati</taxon>
        <taxon>Actinomycetota</taxon>
        <taxon>Actinomycetes</taxon>
        <taxon>Propionibacteriales</taxon>
        <taxon>Actinopolymorphaceae</taxon>
        <taxon>Actinopolymorpha</taxon>
    </lineage>
</organism>
<accession>A0ABX2RW89</accession>
<evidence type="ECO:0000313" key="1">
    <source>
        <dbReference type="EMBL" id="NYH81635.1"/>
    </source>
</evidence>
<sequence length="77" mass="8674">MELHVAALAQMKGLPTEALDALVSRTVELLDKPWDARTLYQDQPEFRQTTFGDAGIMYFKVDEGAELLTIFNVTWVG</sequence>
<dbReference type="RefSeq" id="WP_139238834.1">
    <property type="nucleotide sequence ID" value="NZ_FOOI01000002.1"/>
</dbReference>